<evidence type="ECO:0000256" key="2">
    <source>
        <dbReference type="ARBA" id="ARBA00022679"/>
    </source>
</evidence>
<feature type="region of interest" description="Disordered" evidence="8">
    <location>
        <begin position="261"/>
        <end position="320"/>
    </location>
</feature>
<dbReference type="InterPro" id="IPR005490">
    <property type="entry name" value="LD_TPept_cat_dom"/>
</dbReference>
<dbReference type="SUPFAM" id="SSF53187">
    <property type="entry name" value="Zn-dependent exopeptidases"/>
    <property type="match status" value="1"/>
</dbReference>
<feature type="compositionally biased region" description="Pro residues" evidence="8">
    <location>
        <begin position="273"/>
        <end position="287"/>
    </location>
</feature>
<evidence type="ECO:0000313" key="13">
    <source>
        <dbReference type="Proteomes" id="UP000231019"/>
    </source>
</evidence>
<dbReference type="PROSITE" id="PS52029">
    <property type="entry name" value="LD_TPASE"/>
    <property type="match status" value="1"/>
</dbReference>
<evidence type="ECO:0000256" key="5">
    <source>
        <dbReference type="ARBA" id="ARBA00023316"/>
    </source>
</evidence>
<evidence type="ECO:0000256" key="7">
    <source>
        <dbReference type="PROSITE-ProRule" id="PRU01379"/>
    </source>
</evidence>
<dbReference type="PANTHER" id="PTHR30582:SF4">
    <property type="entry name" value="L,D-TRANSPEPTIDASE YQJB-RELATED"/>
    <property type="match status" value="1"/>
</dbReference>
<feature type="active site" description="Proton donor/acceptor" evidence="7">
    <location>
        <position position="230"/>
    </location>
</feature>
<keyword evidence="2" id="KW-0808">Transferase</keyword>
<keyword evidence="5 6" id="KW-0961">Cell wall biogenesis/degradation</keyword>
<dbReference type="GO" id="GO:0071555">
    <property type="term" value="P:cell wall organization"/>
    <property type="evidence" value="ECO:0007669"/>
    <property type="project" value="UniProtKB-UniRule"/>
</dbReference>
<feature type="active site" description="Proton donor/acceptor" evidence="6">
    <location>
        <position position="494"/>
    </location>
</feature>
<dbReference type="GO" id="GO:0004181">
    <property type="term" value="F:metallocarboxypeptidase activity"/>
    <property type="evidence" value="ECO:0007669"/>
    <property type="project" value="InterPro"/>
</dbReference>
<dbReference type="GO" id="GO:0005576">
    <property type="term" value="C:extracellular region"/>
    <property type="evidence" value="ECO:0007669"/>
    <property type="project" value="TreeGrafter"/>
</dbReference>
<keyword evidence="4 6" id="KW-0573">Peptidoglycan synthesis</keyword>
<comment type="similarity">
    <text evidence="7">Belongs to the peptidase M14 family.</text>
</comment>
<dbReference type="Gene3D" id="3.40.630.10">
    <property type="entry name" value="Zn peptidases"/>
    <property type="match status" value="1"/>
</dbReference>
<dbReference type="AlphaFoldDB" id="A0A2M7G245"/>
<feature type="signal peptide" evidence="9">
    <location>
        <begin position="1"/>
        <end position="23"/>
    </location>
</feature>
<keyword evidence="3 6" id="KW-0133">Cell shape</keyword>
<accession>A0A2M7G245</accession>
<evidence type="ECO:0000256" key="4">
    <source>
        <dbReference type="ARBA" id="ARBA00022984"/>
    </source>
</evidence>
<dbReference type="Pfam" id="PF00246">
    <property type="entry name" value="Peptidase_M14"/>
    <property type="match status" value="1"/>
</dbReference>
<feature type="domain" description="L,D-TPase catalytic" evidence="10">
    <location>
        <begin position="403"/>
        <end position="534"/>
    </location>
</feature>
<dbReference type="GO" id="GO:0071972">
    <property type="term" value="F:peptidoglycan L,D-transpeptidase activity"/>
    <property type="evidence" value="ECO:0007669"/>
    <property type="project" value="TreeGrafter"/>
</dbReference>
<organism evidence="12 13">
    <name type="scientific">bacterium (Candidatus Blackallbacteria) CG17_big_fil_post_rev_8_21_14_2_50_48_46</name>
    <dbReference type="NCBI Taxonomy" id="2014261"/>
    <lineage>
        <taxon>Bacteria</taxon>
        <taxon>Candidatus Blackallbacteria</taxon>
    </lineage>
</organism>
<comment type="pathway">
    <text evidence="1 6">Cell wall biogenesis; peptidoglycan biosynthesis.</text>
</comment>
<dbReference type="Pfam" id="PF03734">
    <property type="entry name" value="YkuD"/>
    <property type="match status" value="1"/>
</dbReference>
<comment type="caution">
    <text evidence="12">The sequence shown here is derived from an EMBL/GenBank/DDBJ whole genome shotgun (WGS) entry which is preliminary data.</text>
</comment>
<name>A0A2M7G245_9BACT</name>
<feature type="active site" description="Nucleophile" evidence="6">
    <location>
        <position position="510"/>
    </location>
</feature>
<dbReference type="PANTHER" id="PTHR30582">
    <property type="entry name" value="L,D-TRANSPEPTIDASE"/>
    <property type="match status" value="1"/>
</dbReference>
<sequence length="536" mass="57902">MRGAALLSLITLLGLTLGAPAQAVPLAPYRLQELPVQAQSIQKKAIPVYRFGSGEKEIIFLFAAFHGDESQGPYMLEQLMGELIRQPGYYAEKTIYCIPMVNPDGFERKSRTNGRKVDLNRNFPTHDYRPGLNAGTRYYAGPQALSEPESRLVYELIKPHLKQKSRKSIKILSIHGPLAVVNYDGPAQALAQSMARYNQLPVKGEIGYATPGSFGTYYGKELGIPVITLETGSESPESAWKKHRNALLALLQYPNAELVPTPKASPTALPSPVATPSPSAEPSPSASPAPSTAPSAIPPSSQPSSLSQTLPPNPGQEKIAPLPEDLTLSTQELKKSQAKKRRLWLLGPTPSPEPTPLPTPIAPSSEPTPLPTPVPTPVATPVPTPTPYQPGQLKLPAKLSNKAYLRVSKRLQTLQVIENGQVLLSVPVSTGLGPKDTPEGSFSIISKVPNPPYYGSPHLGRRSYPPKHPHNPLGTRWMQLNVGHFKTRVAIGLHGTDEPNLIGKAISGGCVRMHNGDVEQLFKILRVGMKVVISAK</sequence>
<dbReference type="GO" id="GO:0006508">
    <property type="term" value="P:proteolysis"/>
    <property type="evidence" value="ECO:0007669"/>
    <property type="project" value="InterPro"/>
</dbReference>
<evidence type="ECO:0000256" key="3">
    <source>
        <dbReference type="ARBA" id="ARBA00022960"/>
    </source>
</evidence>
<dbReference type="PROSITE" id="PS52035">
    <property type="entry name" value="PEPTIDASE_M14"/>
    <property type="match status" value="1"/>
</dbReference>
<dbReference type="Proteomes" id="UP000231019">
    <property type="component" value="Unassembled WGS sequence"/>
</dbReference>
<feature type="domain" description="Peptidase M14" evidence="11">
    <location>
        <begin position="5"/>
        <end position="254"/>
    </location>
</feature>
<dbReference type="GO" id="GO:0008360">
    <property type="term" value="P:regulation of cell shape"/>
    <property type="evidence" value="ECO:0007669"/>
    <property type="project" value="UniProtKB-UniRule"/>
</dbReference>
<dbReference type="SUPFAM" id="SSF141523">
    <property type="entry name" value="L,D-transpeptidase catalytic domain-like"/>
    <property type="match status" value="1"/>
</dbReference>
<dbReference type="Gene3D" id="2.40.440.10">
    <property type="entry name" value="L,D-transpeptidase catalytic domain-like"/>
    <property type="match status" value="1"/>
</dbReference>
<evidence type="ECO:0000313" key="12">
    <source>
        <dbReference type="EMBL" id="PIW15851.1"/>
    </source>
</evidence>
<dbReference type="InterPro" id="IPR000834">
    <property type="entry name" value="Peptidase_M14"/>
</dbReference>
<evidence type="ECO:0000256" key="6">
    <source>
        <dbReference type="PROSITE-ProRule" id="PRU01373"/>
    </source>
</evidence>
<dbReference type="CDD" id="cd16913">
    <property type="entry name" value="YkuD_like"/>
    <property type="match status" value="1"/>
</dbReference>
<feature type="compositionally biased region" description="Pro residues" evidence="8">
    <location>
        <begin position="349"/>
        <end position="372"/>
    </location>
</feature>
<dbReference type="InterPro" id="IPR050979">
    <property type="entry name" value="LD-transpeptidase"/>
</dbReference>
<evidence type="ECO:0000256" key="1">
    <source>
        <dbReference type="ARBA" id="ARBA00004752"/>
    </source>
</evidence>
<evidence type="ECO:0000259" key="10">
    <source>
        <dbReference type="PROSITE" id="PS52029"/>
    </source>
</evidence>
<evidence type="ECO:0000256" key="8">
    <source>
        <dbReference type="SAM" id="MobiDB-lite"/>
    </source>
</evidence>
<gene>
    <name evidence="12" type="ORF">COW36_15380</name>
</gene>
<feature type="region of interest" description="Disordered" evidence="8">
    <location>
        <begin position="345"/>
        <end position="372"/>
    </location>
</feature>
<feature type="chain" id="PRO_5014999363" evidence="9">
    <location>
        <begin position="24"/>
        <end position="536"/>
    </location>
</feature>
<dbReference type="UniPathway" id="UPA00219"/>
<dbReference type="SMART" id="SM00631">
    <property type="entry name" value="Zn_pept"/>
    <property type="match status" value="1"/>
</dbReference>
<evidence type="ECO:0000256" key="9">
    <source>
        <dbReference type="SAM" id="SignalP"/>
    </source>
</evidence>
<reference evidence="12 13" key="1">
    <citation type="submission" date="2017-09" db="EMBL/GenBank/DDBJ databases">
        <title>Depth-based differentiation of microbial function through sediment-hosted aquifers and enrichment of novel symbionts in the deep terrestrial subsurface.</title>
        <authorList>
            <person name="Probst A.J."/>
            <person name="Ladd B."/>
            <person name="Jarett J.K."/>
            <person name="Geller-Mcgrath D.E."/>
            <person name="Sieber C.M."/>
            <person name="Emerson J.B."/>
            <person name="Anantharaman K."/>
            <person name="Thomas B.C."/>
            <person name="Malmstrom R."/>
            <person name="Stieglmeier M."/>
            <person name="Klingl A."/>
            <person name="Woyke T."/>
            <person name="Ryan C.M."/>
            <person name="Banfield J.F."/>
        </authorList>
    </citation>
    <scope>NUCLEOTIDE SEQUENCE [LARGE SCALE GENOMIC DNA]</scope>
    <source>
        <strain evidence="12">CG17_big_fil_post_rev_8_21_14_2_50_48_46</strain>
    </source>
</reference>
<protein>
    <submittedName>
        <fullName evidence="12">Uncharacterized protein</fullName>
    </submittedName>
</protein>
<keyword evidence="9" id="KW-0732">Signal</keyword>
<dbReference type="GO" id="GO:0008270">
    <property type="term" value="F:zinc ion binding"/>
    <property type="evidence" value="ECO:0007669"/>
    <property type="project" value="InterPro"/>
</dbReference>
<evidence type="ECO:0000259" key="11">
    <source>
        <dbReference type="PROSITE" id="PS52035"/>
    </source>
</evidence>
<proteinExistence type="inferred from homology"/>
<dbReference type="GO" id="GO:0016740">
    <property type="term" value="F:transferase activity"/>
    <property type="evidence" value="ECO:0007669"/>
    <property type="project" value="UniProtKB-KW"/>
</dbReference>
<dbReference type="GO" id="GO:0018104">
    <property type="term" value="P:peptidoglycan-protein cross-linking"/>
    <property type="evidence" value="ECO:0007669"/>
    <property type="project" value="TreeGrafter"/>
</dbReference>
<dbReference type="EMBL" id="PFFQ01000042">
    <property type="protein sequence ID" value="PIW15851.1"/>
    <property type="molecule type" value="Genomic_DNA"/>
</dbReference>
<dbReference type="InterPro" id="IPR038063">
    <property type="entry name" value="Transpep_catalytic_dom"/>
</dbReference>